<dbReference type="GO" id="GO:0016747">
    <property type="term" value="F:acyltransferase activity, transferring groups other than amino-acyl groups"/>
    <property type="evidence" value="ECO:0007669"/>
    <property type="project" value="InterPro"/>
</dbReference>
<comment type="caution">
    <text evidence="2">The sequence shown here is derived from an EMBL/GenBank/DDBJ whole genome shotgun (WGS) entry which is preliminary data.</text>
</comment>
<dbReference type="RefSeq" id="WP_075833521.1">
    <property type="nucleotide sequence ID" value="NZ_MSTI01000093.1"/>
</dbReference>
<proteinExistence type="predicted"/>
<dbReference type="STRING" id="249408.BOO71_0008383"/>
<dbReference type="PROSITE" id="PS51186">
    <property type="entry name" value="GNAT"/>
    <property type="match status" value="1"/>
</dbReference>
<dbReference type="SUPFAM" id="SSF55729">
    <property type="entry name" value="Acyl-CoA N-acyltransferases (Nat)"/>
    <property type="match status" value="1"/>
</dbReference>
<dbReference type="Proteomes" id="UP000186607">
    <property type="component" value="Unassembled WGS sequence"/>
</dbReference>
<evidence type="ECO:0000259" key="1">
    <source>
        <dbReference type="PROSITE" id="PS51186"/>
    </source>
</evidence>
<keyword evidence="3" id="KW-1185">Reference proteome</keyword>
<reference evidence="2 3" key="1">
    <citation type="submission" date="2017-01" db="EMBL/GenBank/DDBJ databases">
        <title>Genome Analysis of Deinococcus marmoris KOPRI26562.</title>
        <authorList>
            <person name="Kim J.H."/>
            <person name="Oh H.-M."/>
        </authorList>
    </citation>
    <scope>NUCLEOTIDE SEQUENCE [LARGE SCALE GENOMIC DNA]</scope>
    <source>
        <strain evidence="2 3">KOPRI26562</strain>
    </source>
</reference>
<dbReference type="Gene3D" id="3.40.630.30">
    <property type="match status" value="1"/>
</dbReference>
<gene>
    <name evidence="2" type="ORF">BOO71_0008383</name>
</gene>
<dbReference type="PANTHER" id="PTHR43328">
    <property type="entry name" value="ACETYLTRANSFERASE-RELATED"/>
    <property type="match status" value="1"/>
</dbReference>
<dbReference type="EMBL" id="MSTI01000093">
    <property type="protein sequence ID" value="OLV17621.1"/>
    <property type="molecule type" value="Genomic_DNA"/>
</dbReference>
<name>A0A1U7NXH0_9DEIO</name>
<feature type="domain" description="N-acetyltransferase" evidence="1">
    <location>
        <begin position="4"/>
        <end position="158"/>
    </location>
</feature>
<evidence type="ECO:0000313" key="3">
    <source>
        <dbReference type="Proteomes" id="UP000186607"/>
    </source>
</evidence>
<evidence type="ECO:0000313" key="2">
    <source>
        <dbReference type="EMBL" id="OLV17621.1"/>
    </source>
</evidence>
<accession>A0A1U7NXH0</accession>
<dbReference type="AlphaFoldDB" id="A0A1U7NXH0"/>
<dbReference type="InterPro" id="IPR016181">
    <property type="entry name" value="Acyl_CoA_acyltransferase"/>
</dbReference>
<dbReference type="PANTHER" id="PTHR43328:SF1">
    <property type="entry name" value="N-ACETYLTRANSFERASE DOMAIN-CONTAINING PROTEIN"/>
    <property type="match status" value="1"/>
</dbReference>
<dbReference type="Pfam" id="PF00583">
    <property type="entry name" value="Acetyltransf_1"/>
    <property type="match status" value="1"/>
</dbReference>
<dbReference type="OrthoDB" id="9127144at2"/>
<dbReference type="InterPro" id="IPR000182">
    <property type="entry name" value="GNAT_dom"/>
</dbReference>
<organism evidence="2 3">
    <name type="scientific">Deinococcus marmoris</name>
    <dbReference type="NCBI Taxonomy" id="249408"/>
    <lineage>
        <taxon>Bacteria</taxon>
        <taxon>Thermotogati</taxon>
        <taxon>Deinococcota</taxon>
        <taxon>Deinococci</taxon>
        <taxon>Deinococcales</taxon>
        <taxon>Deinococcaceae</taxon>
        <taxon>Deinococcus</taxon>
    </lineage>
</organism>
<protein>
    <recommendedName>
        <fullName evidence="1">N-acetyltransferase domain-containing protein</fullName>
    </recommendedName>
</protein>
<sequence>MLRPELLADQHLDALLVLELPGRQRPFTTLPARLLERARDDAELLPVVITEGGEAIGLFALATGPHRDRSLPQPDPNAVALSSLSLDSRVQGRGLGTQAMQLVPQFVRQHLPQAKRIILVVNQRNGRARRVYERAGFKVTATREGRIGPQWVMTLPIEMGEAP</sequence>